<dbReference type="InterPro" id="IPR036291">
    <property type="entry name" value="NAD(P)-bd_dom_sf"/>
</dbReference>
<sequence>MTTQTPAPSATTGPRAALKAVVLERQHEISVREVPGNLVCGPGQLRIAPHTVGICGSDVHYYTHGRIGRYVVEAPMILGHEASGTVVEVGEGVTDFAVGDRVAMEPGVPDMSSRASRAGMYNVDPAVSFWATPPVDGCLVEEVIHPAAFTYHLPDQVSFGEGALLEPLAVGMHAATKASIHPGDVAVVTGCGTVGMLTAAAALAGGASTAIVSDVSPVKLEMASQVPGVVPVDLRSQRLLDVVQERTGGWGADVVFEASGHPSAYEDLWQLGAPGNRTVLVGIPVDPVSVDVTEVQARETTIETVFRYANVYQRAIDLVAAGKINLTPFITETFPMERAKEVFDRVAEGRPGDVKLQITVG</sequence>
<proteinExistence type="inferred from homology"/>
<evidence type="ECO:0000313" key="9">
    <source>
        <dbReference type="Proteomes" id="UP000273001"/>
    </source>
</evidence>
<dbReference type="SUPFAM" id="SSF51735">
    <property type="entry name" value="NAD(P)-binding Rossmann-fold domains"/>
    <property type="match status" value="1"/>
</dbReference>
<protein>
    <submittedName>
        <fullName evidence="8">NAD(P)-dependent alcohol dehydrogenase</fullName>
    </submittedName>
</protein>
<evidence type="ECO:0000259" key="7">
    <source>
        <dbReference type="SMART" id="SM00829"/>
    </source>
</evidence>
<dbReference type="CDD" id="cd05285">
    <property type="entry name" value="sorbitol_DH"/>
    <property type="match status" value="1"/>
</dbReference>
<evidence type="ECO:0000256" key="4">
    <source>
        <dbReference type="ARBA" id="ARBA00022833"/>
    </source>
</evidence>
<evidence type="ECO:0000256" key="2">
    <source>
        <dbReference type="ARBA" id="ARBA00008072"/>
    </source>
</evidence>
<dbReference type="SMART" id="SM00829">
    <property type="entry name" value="PKS_ER"/>
    <property type="match status" value="1"/>
</dbReference>
<dbReference type="InterPro" id="IPR020843">
    <property type="entry name" value="ER"/>
</dbReference>
<dbReference type="SUPFAM" id="SSF50129">
    <property type="entry name" value="GroES-like"/>
    <property type="match status" value="1"/>
</dbReference>
<dbReference type="PANTHER" id="PTHR43161">
    <property type="entry name" value="SORBITOL DEHYDROGENASE"/>
    <property type="match status" value="1"/>
</dbReference>
<dbReference type="PANTHER" id="PTHR43161:SF9">
    <property type="entry name" value="SORBITOL DEHYDROGENASE"/>
    <property type="match status" value="1"/>
</dbReference>
<keyword evidence="5" id="KW-0560">Oxidoreductase</keyword>
<evidence type="ECO:0000256" key="5">
    <source>
        <dbReference type="ARBA" id="ARBA00023002"/>
    </source>
</evidence>
<evidence type="ECO:0000256" key="3">
    <source>
        <dbReference type="ARBA" id="ARBA00022723"/>
    </source>
</evidence>
<dbReference type="RefSeq" id="WP_119836264.1">
    <property type="nucleotide sequence ID" value="NZ_CP032514.1"/>
</dbReference>
<comment type="similarity">
    <text evidence="2 6">Belongs to the zinc-containing alcohol dehydrogenase family.</text>
</comment>
<dbReference type="InterPro" id="IPR013149">
    <property type="entry name" value="ADH-like_C"/>
</dbReference>
<dbReference type="InterPro" id="IPR045306">
    <property type="entry name" value="SDH-like"/>
</dbReference>
<dbReference type="Gene3D" id="3.40.50.720">
    <property type="entry name" value="NAD(P)-binding Rossmann-like Domain"/>
    <property type="match status" value="1"/>
</dbReference>
<dbReference type="InterPro" id="IPR013154">
    <property type="entry name" value="ADH-like_N"/>
</dbReference>
<comment type="cofactor">
    <cofactor evidence="1 6">
        <name>Zn(2+)</name>
        <dbReference type="ChEBI" id="CHEBI:29105"/>
    </cofactor>
</comment>
<organism evidence="8 9">
    <name type="scientific">Actinomyces lilanjuaniae</name>
    <dbReference type="NCBI Taxonomy" id="2321394"/>
    <lineage>
        <taxon>Bacteria</taxon>
        <taxon>Bacillati</taxon>
        <taxon>Actinomycetota</taxon>
        <taxon>Actinomycetes</taxon>
        <taxon>Actinomycetales</taxon>
        <taxon>Actinomycetaceae</taxon>
        <taxon>Actinomyces</taxon>
    </lineage>
</organism>
<evidence type="ECO:0000256" key="1">
    <source>
        <dbReference type="ARBA" id="ARBA00001947"/>
    </source>
</evidence>
<dbReference type="Pfam" id="PF08240">
    <property type="entry name" value="ADH_N"/>
    <property type="match status" value="1"/>
</dbReference>
<gene>
    <name evidence="8" type="ORF">D5R93_01605</name>
</gene>
<dbReference type="EMBL" id="CP032514">
    <property type="protein sequence ID" value="AYD89069.1"/>
    <property type="molecule type" value="Genomic_DNA"/>
</dbReference>
<dbReference type="Proteomes" id="UP000273001">
    <property type="component" value="Chromosome"/>
</dbReference>
<dbReference type="InterPro" id="IPR002328">
    <property type="entry name" value="ADH_Zn_CS"/>
</dbReference>
<name>A0ABN5PLI4_9ACTO</name>
<evidence type="ECO:0000256" key="6">
    <source>
        <dbReference type="RuleBase" id="RU361277"/>
    </source>
</evidence>
<dbReference type="InterPro" id="IPR011032">
    <property type="entry name" value="GroES-like_sf"/>
</dbReference>
<keyword evidence="9" id="KW-1185">Reference proteome</keyword>
<dbReference type="Pfam" id="PF00107">
    <property type="entry name" value="ADH_zinc_N"/>
    <property type="match status" value="1"/>
</dbReference>
<accession>A0ABN5PLI4</accession>
<dbReference type="Gene3D" id="3.90.180.10">
    <property type="entry name" value="Medium-chain alcohol dehydrogenases, catalytic domain"/>
    <property type="match status" value="1"/>
</dbReference>
<dbReference type="PROSITE" id="PS00059">
    <property type="entry name" value="ADH_ZINC"/>
    <property type="match status" value="1"/>
</dbReference>
<evidence type="ECO:0000313" key="8">
    <source>
        <dbReference type="EMBL" id="AYD89069.1"/>
    </source>
</evidence>
<keyword evidence="4 6" id="KW-0862">Zinc</keyword>
<reference evidence="8 9" key="1">
    <citation type="submission" date="2018-09" db="EMBL/GenBank/DDBJ databases">
        <authorList>
            <person name="Li J."/>
        </authorList>
    </citation>
    <scope>NUCLEOTIDE SEQUENCE [LARGE SCALE GENOMIC DNA]</scope>
    <source>
        <strain evidence="8 9">2129</strain>
    </source>
</reference>
<feature type="domain" description="Enoyl reductase (ER)" evidence="7">
    <location>
        <begin position="16"/>
        <end position="351"/>
    </location>
</feature>
<keyword evidence="3 6" id="KW-0479">Metal-binding</keyword>